<feature type="transmembrane region" description="Helical" evidence="2">
    <location>
        <begin position="247"/>
        <end position="267"/>
    </location>
</feature>
<keyword evidence="2" id="KW-0472">Membrane</keyword>
<feature type="region of interest" description="Disordered" evidence="1">
    <location>
        <begin position="306"/>
        <end position="340"/>
    </location>
</feature>
<comment type="caution">
    <text evidence="3">The sequence shown here is derived from an EMBL/GenBank/DDBJ whole genome shotgun (WGS) entry which is preliminary data.</text>
</comment>
<evidence type="ECO:0000313" key="3">
    <source>
        <dbReference type="EMBL" id="KAJ7350887.1"/>
    </source>
</evidence>
<feature type="transmembrane region" description="Helical" evidence="2">
    <location>
        <begin position="223"/>
        <end position="241"/>
    </location>
</feature>
<keyword evidence="2" id="KW-1133">Transmembrane helix</keyword>
<protein>
    <submittedName>
        <fullName evidence="3">Uncharacterized protein</fullName>
    </submittedName>
</protein>
<evidence type="ECO:0000256" key="1">
    <source>
        <dbReference type="SAM" id="MobiDB-lite"/>
    </source>
</evidence>
<keyword evidence="2" id="KW-0812">Transmembrane</keyword>
<gene>
    <name evidence="3" type="ORF">DFH08DRAFT_862565</name>
</gene>
<evidence type="ECO:0000313" key="4">
    <source>
        <dbReference type="Proteomes" id="UP001218218"/>
    </source>
</evidence>
<feature type="transmembrane region" description="Helical" evidence="2">
    <location>
        <begin position="122"/>
        <end position="141"/>
    </location>
</feature>
<proteinExistence type="predicted"/>
<evidence type="ECO:0000256" key="2">
    <source>
        <dbReference type="SAM" id="Phobius"/>
    </source>
</evidence>
<keyword evidence="4" id="KW-1185">Reference proteome</keyword>
<feature type="transmembrane region" description="Helical" evidence="2">
    <location>
        <begin position="161"/>
        <end position="185"/>
    </location>
</feature>
<dbReference type="Proteomes" id="UP001218218">
    <property type="component" value="Unassembled WGS sequence"/>
</dbReference>
<feature type="transmembrane region" description="Helical" evidence="2">
    <location>
        <begin position="20"/>
        <end position="37"/>
    </location>
</feature>
<dbReference type="EMBL" id="JARIHO010000014">
    <property type="protein sequence ID" value="KAJ7350887.1"/>
    <property type="molecule type" value="Genomic_DNA"/>
</dbReference>
<name>A0AAD7EUI8_9AGAR</name>
<sequence>MPQSLGGSTDFAGLQRQIEISQYVCAGSAAVFVWDILNNIRSEYSLFFKHKSSATAVAYVICPGHRLGALVFVLGFAIFASYPFEDCNKALVAFNCFLPIAVCGSAFLFFHRGYAVYGGDRLVTIILGCLSLAAVGASIVIPTGESALAIGDPAVCIIARAGSYIGSSAIILTVQDTATFLAIAYRIMSNLSHSEQQEGGKQGKAPFMSTIFLRAILMDGQRYYLIVVLANISAAMLLYIPSVPPPYRGLLILPNVTLTSVMACRVYRNKVLGWRRAPELSLPTLNDVNTIPLSVVQFQQQHTDMTSSLHMDSNESDLTRHGAPDGSLHTKHKASDADRS</sequence>
<accession>A0AAD7EUI8</accession>
<organism evidence="3 4">
    <name type="scientific">Mycena albidolilacea</name>
    <dbReference type="NCBI Taxonomy" id="1033008"/>
    <lineage>
        <taxon>Eukaryota</taxon>
        <taxon>Fungi</taxon>
        <taxon>Dikarya</taxon>
        <taxon>Basidiomycota</taxon>
        <taxon>Agaricomycotina</taxon>
        <taxon>Agaricomycetes</taxon>
        <taxon>Agaricomycetidae</taxon>
        <taxon>Agaricales</taxon>
        <taxon>Marasmiineae</taxon>
        <taxon>Mycenaceae</taxon>
        <taxon>Mycena</taxon>
    </lineage>
</organism>
<feature type="transmembrane region" description="Helical" evidence="2">
    <location>
        <begin position="90"/>
        <end position="110"/>
    </location>
</feature>
<reference evidence="3" key="1">
    <citation type="submission" date="2023-03" db="EMBL/GenBank/DDBJ databases">
        <title>Massive genome expansion in bonnet fungi (Mycena s.s.) driven by repeated elements and novel gene families across ecological guilds.</title>
        <authorList>
            <consortium name="Lawrence Berkeley National Laboratory"/>
            <person name="Harder C.B."/>
            <person name="Miyauchi S."/>
            <person name="Viragh M."/>
            <person name="Kuo A."/>
            <person name="Thoen E."/>
            <person name="Andreopoulos B."/>
            <person name="Lu D."/>
            <person name="Skrede I."/>
            <person name="Drula E."/>
            <person name="Henrissat B."/>
            <person name="Morin E."/>
            <person name="Kohler A."/>
            <person name="Barry K."/>
            <person name="LaButti K."/>
            <person name="Morin E."/>
            <person name="Salamov A."/>
            <person name="Lipzen A."/>
            <person name="Mereny Z."/>
            <person name="Hegedus B."/>
            <person name="Baldrian P."/>
            <person name="Stursova M."/>
            <person name="Weitz H."/>
            <person name="Taylor A."/>
            <person name="Grigoriev I.V."/>
            <person name="Nagy L.G."/>
            <person name="Martin F."/>
            <person name="Kauserud H."/>
        </authorList>
    </citation>
    <scope>NUCLEOTIDE SEQUENCE</scope>
    <source>
        <strain evidence="3">CBHHK002</strain>
    </source>
</reference>
<feature type="transmembrane region" description="Helical" evidence="2">
    <location>
        <begin position="57"/>
        <end position="84"/>
    </location>
</feature>
<dbReference type="AlphaFoldDB" id="A0AAD7EUI8"/>